<evidence type="ECO:0000313" key="10">
    <source>
        <dbReference type="Proteomes" id="UP000831684"/>
    </source>
</evidence>
<keyword evidence="6 8" id="KW-1133">Transmembrane helix</keyword>
<keyword evidence="9" id="KW-0614">Plasmid</keyword>
<feature type="transmembrane region" description="Helical" evidence="8">
    <location>
        <begin position="168"/>
        <end position="189"/>
    </location>
</feature>
<keyword evidence="3" id="KW-0813">Transport</keyword>
<dbReference type="GO" id="GO:0005886">
    <property type="term" value="C:plasma membrane"/>
    <property type="evidence" value="ECO:0007669"/>
    <property type="project" value="UniProtKB-SubCell"/>
</dbReference>
<dbReference type="KEGG" id="apol:K9D25_23035"/>
<evidence type="ECO:0000256" key="8">
    <source>
        <dbReference type="SAM" id="Phobius"/>
    </source>
</evidence>
<evidence type="ECO:0000256" key="3">
    <source>
        <dbReference type="ARBA" id="ARBA00022448"/>
    </source>
</evidence>
<evidence type="ECO:0000313" key="9">
    <source>
        <dbReference type="EMBL" id="UOK73704.1"/>
    </source>
</evidence>
<feature type="transmembrane region" description="Helical" evidence="8">
    <location>
        <begin position="209"/>
        <end position="228"/>
    </location>
</feature>
<keyword evidence="7 8" id="KW-0472">Membrane</keyword>
<feature type="transmembrane region" description="Helical" evidence="8">
    <location>
        <begin position="132"/>
        <end position="156"/>
    </location>
</feature>
<dbReference type="PANTHER" id="PTHR30472:SF25">
    <property type="entry name" value="ABC TRANSPORTER PERMEASE PROTEIN MJ0876-RELATED"/>
    <property type="match status" value="1"/>
</dbReference>
<comment type="subcellular location">
    <subcellularLocation>
        <location evidence="1">Cell membrane</location>
        <topology evidence="1">Multi-pass membrane protein</topology>
    </subcellularLocation>
</comment>
<evidence type="ECO:0000256" key="2">
    <source>
        <dbReference type="ARBA" id="ARBA00007935"/>
    </source>
</evidence>
<reference evidence="9" key="1">
    <citation type="submission" date="2021-09" db="EMBL/GenBank/DDBJ databases">
        <title>Network and meta-omics reveal the key degrader and cooperation patterns in an efficient 1,4-dioxane-degrading microbial community.</title>
        <authorList>
            <person name="Dai C."/>
        </authorList>
    </citation>
    <scope>NUCLEOTIDE SEQUENCE</scope>
    <source>
        <strain evidence="9">ZM13</strain>
        <plasmid evidence="9">pB</plasmid>
    </source>
</reference>
<keyword evidence="5 8" id="KW-0812">Transmembrane</keyword>
<dbReference type="Gene3D" id="1.10.3470.10">
    <property type="entry name" value="ABC transporter involved in vitamin B12 uptake, BtuC"/>
    <property type="match status" value="1"/>
</dbReference>
<evidence type="ECO:0000256" key="1">
    <source>
        <dbReference type="ARBA" id="ARBA00004651"/>
    </source>
</evidence>
<dbReference type="PANTHER" id="PTHR30472">
    <property type="entry name" value="FERRIC ENTEROBACTIN TRANSPORT SYSTEM PERMEASE PROTEIN"/>
    <property type="match status" value="1"/>
</dbReference>
<sequence>MRGGAAAASLGATFRARTRRKQLLLALITLALLVSVTLDLALGPARFSPADVLRALLSPAAAPPEVVAVLWSLRLPTALMAVVVGASLAVAGAQMQTILANPLASPFTLGISAAAGFGASLALAFGVSLVPALMGIMVPLNALAMALLAAGIIHVFSLQRGVTTESVILLGIALVFSFNALLTLVQYLASEQAIAAIVFWTMGSLTKATWERLAICTAAAVLIFPVFMRRAWALTSLRLGEERAASLGIRVRRLKLETMALVALLAAVPISFVGTIGFIGLVGPHMARLLIGEDQRFLLPASALCGAVLLSASSILSKTLVPGTILPIGIVTAIIGVPLFVFLILRSVRVRP</sequence>
<feature type="transmembrane region" description="Helical" evidence="8">
    <location>
        <begin position="324"/>
        <end position="345"/>
    </location>
</feature>
<proteinExistence type="inferred from homology"/>
<organism evidence="9 10">
    <name type="scientific">Ancylobacter polymorphus</name>
    <dbReference type="NCBI Taxonomy" id="223390"/>
    <lineage>
        <taxon>Bacteria</taxon>
        <taxon>Pseudomonadati</taxon>
        <taxon>Pseudomonadota</taxon>
        <taxon>Alphaproteobacteria</taxon>
        <taxon>Hyphomicrobiales</taxon>
        <taxon>Xanthobacteraceae</taxon>
        <taxon>Ancylobacter</taxon>
    </lineage>
</organism>
<dbReference type="InterPro" id="IPR037294">
    <property type="entry name" value="ABC_BtuC-like"/>
</dbReference>
<dbReference type="GO" id="GO:0033214">
    <property type="term" value="P:siderophore-iron import into cell"/>
    <property type="evidence" value="ECO:0007669"/>
    <property type="project" value="TreeGrafter"/>
</dbReference>
<dbReference type="FunFam" id="1.10.3470.10:FF:000001">
    <property type="entry name" value="Vitamin B12 ABC transporter permease BtuC"/>
    <property type="match status" value="1"/>
</dbReference>
<dbReference type="InterPro" id="IPR000522">
    <property type="entry name" value="ABC_transptr_permease_BtuC"/>
</dbReference>
<dbReference type="GO" id="GO:0022857">
    <property type="term" value="F:transmembrane transporter activity"/>
    <property type="evidence" value="ECO:0007669"/>
    <property type="project" value="InterPro"/>
</dbReference>
<feature type="transmembrane region" description="Helical" evidence="8">
    <location>
        <begin position="23"/>
        <end position="47"/>
    </location>
</feature>
<dbReference type="SUPFAM" id="SSF81345">
    <property type="entry name" value="ABC transporter involved in vitamin B12 uptake, BtuC"/>
    <property type="match status" value="1"/>
</dbReference>
<accession>A0A9E7CYP7</accession>
<comment type="similarity">
    <text evidence="2">Belongs to the binding-protein-dependent transport system permease family. FecCD subfamily.</text>
</comment>
<keyword evidence="4" id="KW-1003">Cell membrane</keyword>
<name>A0A9E7CYP7_9HYPH</name>
<protein>
    <submittedName>
        <fullName evidence="9">Iron ABC transporter permease</fullName>
    </submittedName>
</protein>
<feature type="transmembrane region" description="Helical" evidence="8">
    <location>
        <begin position="297"/>
        <end position="317"/>
    </location>
</feature>
<evidence type="ECO:0000256" key="7">
    <source>
        <dbReference type="ARBA" id="ARBA00023136"/>
    </source>
</evidence>
<dbReference type="AlphaFoldDB" id="A0A9E7CYP7"/>
<feature type="transmembrane region" description="Helical" evidence="8">
    <location>
        <begin position="260"/>
        <end position="282"/>
    </location>
</feature>
<evidence type="ECO:0000256" key="4">
    <source>
        <dbReference type="ARBA" id="ARBA00022475"/>
    </source>
</evidence>
<feature type="transmembrane region" description="Helical" evidence="8">
    <location>
        <begin position="103"/>
        <end position="126"/>
    </location>
</feature>
<dbReference type="CDD" id="cd06550">
    <property type="entry name" value="TM_ABC_iron-siderophores_like"/>
    <property type="match status" value="1"/>
</dbReference>
<dbReference type="Proteomes" id="UP000831684">
    <property type="component" value="Plasmid pB"/>
</dbReference>
<dbReference type="EMBL" id="CP083241">
    <property type="protein sequence ID" value="UOK73704.1"/>
    <property type="molecule type" value="Genomic_DNA"/>
</dbReference>
<evidence type="ECO:0000256" key="5">
    <source>
        <dbReference type="ARBA" id="ARBA00022692"/>
    </source>
</evidence>
<dbReference type="Pfam" id="PF01032">
    <property type="entry name" value="FecCD"/>
    <property type="match status" value="1"/>
</dbReference>
<geneLocation type="plasmid" evidence="9 10">
    <name>pB</name>
</geneLocation>
<gene>
    <name evidence="9" type="ORF">K9D25_23035</name>
</gene>
<feature type="transmembrane region" description="Helical" evidence="8">
    <location>
        <begin position="67"/>
        <end position="91"/>
    </location>
</feature>
<evidence type="ECO:0000256" key="6">
    <source>
        <dbReference type="ARBA" id="ARBA00022989"/>
    </source>
</evidence>